<dbReference type="EnsemblBacteria" id="ABC22521">
    <property type="protein sequence ID" value="ABC22521"/>
    <property type="gene ID" value="Rru_A1721"/>
</dbReference>
<dbReference type="InterPro" id="IPR050272">
    <property type="entry name" value="Isochorismatase-like_hydrls"/>
</dbReference>
<dbReference type="KEGG" id="rru:Rru_A1721"/>
<dbReference type="PANTHER" id="PTHR43540">
    <property type="entry name" value="PEROXYUREIDOACRYLATE/UREIDOACRYLATE AMIDOHYDROLASE-RELATED"/>
    <property type="match status" value="1"/>
</dbReference>
<evidence type="ECO:0000313" key="4">
    <source>
        <dbReference type="Proteomes" id="UP000001929"/>
    </source>
</evidence>
<dbReference type="SUPFAM" id="SSF52499">
    <property type="entry name" value="Isochorismatase-like hydrolases"/>
    <property type="match status" value="1"/>
</dbReference>
<dbReference type="HOGENOM" id="CLU_068979_5_5_5"/>
<keyword evidence="1 3" id="KW-0378">Hydrolase</keyword>
<dbReference type="PATRIC" id="fig|269796.9.peg.1798"/>
<dbReference type="STRING" id="269796.Rru_A1721"/>
<evidence type="ECO:0000259" key="2">
    <source>
        <dbReference type="Pfam" id="PF00857"/>
    </source>
</evidence>
<reference evidence="3 4" key="1">
    <citation type="journal article" date="2011" name="Stand. Genomic Sci.">
        <title>Complete genome sequence of Rhodospirillum rubrum type strain (S1).</title>
        <authorList>
            <person name="Munk A.C."/>
            <person name="Copeland A."/>
            <person name="Lucas S."/>
            <person name="Lapidus A."/>
            <person name="Del Rio T.G."/>
            <person name="Barry K."/>
            <person name="Detter J.C."/>
            <person name="Hammon N."/>
            <person name="Israni S."/>
            <person name="Pitluck S."/>
            <person name="Brettin T."/>
            <person name="Bruce D."/>
            <person name="Han C."/>
            <person name="Tapia R."/>
            <person name="Gilna P."/>
            <person name="Schmutz J."/>
            <person name="Larimer F."/>
            <person name="Land M."/>
            <person name="Kyrpides N.C."/>
            <person name="Mavromatis K."/>
            <person name="Richardson P."/>
            <person name="Rohde M."/>
            <person name="Goker M."/>
            <person name="Klenk H.P."/>
            <person name="Zhang Y."/>
            <person name="Roberts G.P."/>
            <person name="Reslewic S."/>
            <person name="Schwartz D.C."/>
        </authorList>
    </citation>
    <scope>NUCLEOTIDE SEQUENCE [LARGE SCALE GENOMIC DNA]</scope>
    <source>
        <strain evidence="4">ATCC 11170 / ATH 1.1.1 / DSM 467 / LMG 4362 / NCIMB 8255 / S1</strain>
    </source>
</reference>
<dbReference type="InterPro" id="IPR036380">
    <property type="entry name" value="Isochorismatase-like_sf"/>
</dbReference>
<name>Q2RTM4_RHORT</name>
<proteinExistence type="predicted"/>
<dbReference type="GO" id="GO:0016787">
    <property type="term" value="F:hydrolase activity"/>
    <property type="evidence" value="ECO:0007669"/>
    <property type="project" value="UniProtKB-KW"/>
</dbReference>
<dbReference type="Proteomes" id="UP000001929">
    <property type="component" value="Chromosome"/>
</dbReference>
<keyword evidence="4" id="KW-1185">Reference proteome</keyword>
<dbReference type="PANTHER" id="PTHR43540:SF14">
    <property type="entry name" value="ISOCHORISMATASE"/>
    <property type="match status" value="1"/>
</dbReference>
<dbReference type="RefSeq" id="WP_011389411.1">
    <property type="nucleotide sequence ID" value="NC_007643.1"/>
</dbReference>
<evidence type="ECO:0000313" key="3">
    <source>
        <dbReference type="EMBL" id="ABC22521.1"/>
    </source>
</evidence>
<dbReference type="AlphaFoldDB" id="Q2RTM4"/>
<feature type="domain" description="Isochorismatase-like" evidence="2">
    <location>
        <begin position="3"/>
        <end position="149"/>
    </location>
</feature>
<gene>
    <name evidence="3" type="ordered locus">Rru_A1721</name>
</gene>
<protein>
    <submittedName>
        <fullName evidence="3">Isochorismatase hydrolase</fullName>
    </submittedName>
</protein>
<evidence type="ECO:0000256" key="1">
    <source>
        <dbReference type="ARBA" id="ARBA00022801"/>
    </source>
</evidence>
<dbReference type="InterPro" id="IPR000868">
    <property type="entry name" value="Isochorismatase-like_dom"/>
</dbReference>
<sequence length="185" mass="19522">MTTALLIIDVQCAILAGLAPPERQPVIDLALDDTVWRLQALGRKAHAGGVPVVLVQHDGAAGHRLAVGSPGWALRPEIAARGGDIVVRKRSCDAFFQTDLQDRLATLGIDHLVIGGCMTQFCVDTTVRRAVSLGYDVSLIADGHTTADQGDLGFAQIIAHHNTTLDGFDAGARSTRVLPAAALFL</sequence>
<dbReference type="EMBL" id="CP000230">
    <property type="protein sequence ID" value="ABC22521.1"/>
    <property type="molecule type" value="Genomic_DNA"/>
</dbReference>
<dbReference type="CDD" id="cd01014">
    <property type="entry name" value="nicotinamidase_related"/>
    <property type="match status" value="1"/>
</dbReference>
<dbReference type="Pfam" id="PF00857">
    <property type="entry name" value="Isochorismatase"/>
    <property type="match status" value="1"/>
</dbReference>
<organism evidence="3 4">
    <name type="scientific">Rhodospirillum rubrum (strain ATCC 11170 / ATH 1.1.1 / DSM 467 / LMG 4362 / NCIMB 8255 / S1)</name>
    <dbReference type="NCBI Taxonomy" id="269796"/>
    <lineage>
        <taxon>Bacteria</taxon>
        <taxon>Pseudomonadati</taxon>
        <taxon>Pseudomonadota</taxon>
        <taxon>Alphaproteobacteria</taxon>
        <taxon>Rhodospirillales</taxon>
        <taxon>Rhodospirillaceae</taxon>
        <taxon>Rhodospirillum</taxon>
    </lineage>
</organism>
<dbReference type="PhylomeDB" id="Q2RTM4"/>
<dbReference type="eggNOG" id="COG1335">
    <property type="taxonomic scope" value="Bacteria"/>
</dbReference>
<dbReference type="Gene3D" id="3.40.50.850">
    <property type="entry name" value="Isochorismatase-like"/>
    <property type="match status" value="1"/>
</dbReference>
<accession>Q2RTM4</accession>